<name>A0A7X5QLP3_9GAMM</name>
<evidence type="ECO:0000313" key="3">
    <source>
        <dbReference type="Proteomes" id="UP000547931"/>
    </source>
</evidence>
<feature type="compositionally biased region" description="Polar residues" evidence="1">
    <location>
        <begin position="46"/>
        <end position="58"/>
    </location>
</feature>
<reference evidence="2 3" key="1">
    <citation type="submission" date="2018-02" db="EMBL/GenBank/DDBJ databases">
        <authorList>
            <person name="Machado R.A."/>
        </authorList>
    </citation>
    <scope>NUCLEOTIDE SEQUENCE [LARGE SCALE GENOMIC DNA]</scope>
    <source>
        <strain evidence="2 3">DSM 23271</strain>
    </source>
</reference>
<accession>A0A7X5QLP3</accession>
<feature type="region of interest" description="Disordered" evidence="1">
    <location>
        <begin position="37"/>
        <end position="58"/>
    </location>
</feature>
<proteinExistence type="predicted"/>
<dbReference type="Proteomes" id="UP000547931">
    <property type="component" value="Unassembled WGS sequence"/>
</dbReference>
<organism evidence="2 3">
    <name type="scientific">Photorhabdus stackebrandtii</name>
    <dbReference type="NCBI Taxonomy" id="1123042"/>
    <lineage>
        <taxon>Bacteria</taxon>
        <taxon>Pseudomonadati</taxon>
        <taxon>Pseudomonadota</taxon>
        <taxon>Gammaproteobacteria</taxon>
        <taxon>Enterobacterales</taxon>
        <taxon>Morganellaceae</taxon>
        <taxon>Photorhabdus</taxon>
    </lineage>
</organism>
<dbReference type="RefSeq" id="WP_166287720.1">
    <property type="nucleotide sequence ID" value="NZ_CAWPIE010000007.1"/>
</dbReference>
<dbReference type="EMBL" id="PUJV01000007">
    <property type="protein sequence ID" value="NHB96474.1"/>
    <property type="molecule type" value="Genomic_DNA"/>
</dbReference>
<keyword evidence="3" id="KW-1185">Reference proteome</keyword>
<gene>
    <name evidence="2" type="ORF">C5470_08590</name>
</gene>
<sequence>MSGITQSGGIRTIQNKRHLEWVPQIDDNAEAALENTTAHNADKRYQQQVSSQFENTNSSILDIKESVSKLNESTAKDINQVKA</sequence>
<evidence type="ECO:0000313" key="2">
    <source>
        <dbReference type="EMBL" id="NHB96474.1"/>
    </source>
</evidence>
<evidence type="ECO:0000256" key="1">
    <source>
        <dbReference type="SAM" id="MobiDB-lite"/>
    </source>
</evidence>
<dbReference type="AlphaFoldDB" id="A0A7X5QLP3"/>
<comment type="caution">
    <text evidence="2">The sequence shown here is derived from an EMBL/GenBank/DDBJ whole genome shotgun (WGS) entry which is preliminary data.</text>
</comment>
<protein>
    <submittedName>
        <fullName evidence="2">Uncharacterized protein</fullName>
    </submittedName>
</protein>